<dbReference type="PANTHER" id="PTHR21575">
    <property type="entry name" value="PROTEIN HID1"/>
    <property type="match status" value="1"/>
</dbReference>
<name>A0A5J4WFL0_9EUKA</name>
<dbReference type="AlphaFoldDB" id="A0A5J4WFL0"/>
<feature type="non-terminal residue" evidence="2">
    <location>
        <position position="1"/>
    </location>
</feature>
<dbReference type="Pfam" id="PF12722">
    <property type="entry name" value="Hid1"/>
    <property type="match status" value="1"/>
</dbReference>
<dbReference type="Proteomes" id="UP000324800">
    <property type="component" value="Unassembled WGS sequence"/>
</dbReference>
<dbReference type="GO" id="GO:0000138">
    <property type="term" value="C:Golgi trans cisterna"/>
    <property type="evidence" value="ECO:0007669"/>
    <property type="project" value="TreeGrafter"/>
</dbReference>
<dbReference type="GO" id="GO:0016020">
    <property type="term" value="C:membrane"/>
    <property type="evidence" value="ECO:0007669"/>
    <property type="project" value="TreeGrafter"/>
</dbReference>
<feature type="compositionally biased region" description="Basic and acidic residues" evidence="1">
    <location>
        <begin position="121"/>
        <end position="132"/>
    </location>
</feature>
<dbReference type="PANTHER" id="PTHR21575:SF12">
    <property type="entry name" value="PROTEIN HID1"/>
    <property type="match status" value="1"/>
</dbReference>
<feature type="compositionally biased region" description="Basic and acidic residues" evidence="1">
    <location>
        <begin position="396"/>
        <end position="405"/>
    </location>
</feature>
<organism evidence="2 3">
    <name type="scientific">Streblomastix strix</name>
    <dbReference type="NCBI Taxonomy" id="222440"/>
    <lineage>
        <taxon>Eukaryota</taxon>
        <taxon>Metamonada</taxon>
        <taxon>Preaxostyla</taxon>
        <taxon>Oxymonadida</taxon>
        <taxon>Streblomastigidae</taxon>
        <taxon>Streblomastix</taxon>
    </lineage>
</organism>
<dbReference type="OrthoDB" id="432953at2759"/>
<comment type="caution">
    <text evidence="2">The sequence shown here is derived from an EMBL/GenBank/DDBJ whole genome shotgun (WGS) entry which is preliminary data.</text>
</comment>
<feature type="region of interest" description="Disordered" evidence="1">
    <location>
        <begin position="194"/>
        <end position="264"/>
    </location>
</feature>
<evidence type="ECO:0000313" key="2">
    <source>
        <dbReference type="EMBL" id="KAA6393671.1"/>
    </source>
</evidence>
<proteinExistence type="predicted"/>
<feature type="compositionally biased region" description="Basic and acidic residues" evidence="1">
    <location>
        <begin position="194"/>
        <end position="250"/>
    </location>
</feature>
<dbReference type="InterPro" id="IPR026705">
    <property type="entry name" value="Hid-1/Ecm30"/>
</dbReference>
<feature type="compositionally biased region" description="Acidic residues" evidence="1">
    <location>
        <begin position="146"/>
        <end position="155"/>
    </location>
</feature>
<protein>
    <submittedName>
        <fullName evidence="2">Uncharacterized protein</fullName>
    </submittedName>
</protein>
<feature type="compositionally biased region" description="Low complexity" evidence="1">
    <location>
        <begin position="254"/>
        <end position="264"/>
    </location>
</feature>
<accession>A0A5J4WFL0</accession>
<feature type="region of interest" description="Disordered" evidence="1">
    <location>
        <begin position="391"/>
        <end position="419"/>
    </location>
</feature>
<feature type="region of interest" description="Disordered" evidence="1">
    <location>
        <begin position="121"/>
        <end position="157"/>
    </location>
</feature>
<dbReference type="GO" id="GO:0005797">
    <property type="term" value="C:Golgi medial cisterna"/>
    <property type="evidence" value="ECO:0007669"/>
    <property type="project" value="TreeGrafter"/>
</dbReference>
<dbReference type="EMBL" id="SNRW01002169">
    <property type="protein sequence ID" value="KAA6393671.1"/>
    <property type="molecule type" value="Genomic_DNA"/>
</dbReference>
<reference evidence="2 3" key="1">
    <citation type="submission" date="2019-03" db="EMBL/GenBank/DDBJ databases">
        <title>Single cell metagenomics reveals metabolic interactions within the superorganism composed of flagellate Streblomastix strix and complex community of Bacteroidetes bacteria on its surface.</title>
        <authorList>
            <person name="Treitli S.C."/>
            <person name="Kolisko M."/>
            <person name="Husnik F."/>
            <person name="Keeling P."/>
            <person name="Hampl V."/>
        </authorList>
    </citation>
    <scope>NUCLEOTIDE SEQUENCE [LARGE SCALE GENOMIC DNA]</scope>
    <source>
        <strain evidence="2">ST1C</strain>
    </source>
</reference>
<evidence type="ECO:0000313" key="3">
    <source>
        <dbReference type="Proteomes" id="UP000324800"/>
    </source>
</evidence>
<gene>
    <name evidence="2" type="ORF">EZS28_010797</name>
</gene>
<sequence>SLTAAMLIECAEDRGNICNTVLMCISNTIQYIKKISQPTAAALVQLLQDIYSPLFFYTHCPRILSDVHILVISLASAIQYQQEGNWDLLYYIMCYRQLFERIDECRRGAIVKKKKKIERKKDKKNEIKDQKQKNINQLDDGKETYSEDEEEEDDYPKELIMLTTRMNGQIERLQMIINEEREKEMERGRREWERINKEKEQQQEIQDKEKEKEQLNKEQEKEQNKEDKKDEKKEEVNKDQDDKKEIKDQDANEQQQFPPQFIPPFQMSNTIRALTQQLMQISSAQHFIQRPPKEWLKNKLAELKPQSHTLLIAANYLHDLLVDHMAETENFNASPEASIAFFSKQTLVGIIPQPHQLFVHSSRAAQSNSEWVANNVFTDVVVKYGNRAPVKRAGQVKKEEEDGKAKGKGKSGNKEEFRQTKIRSDAAALWDESKLRYYF</sequence>
<evidence type="ECO:0000256" key="1">
    <source>
        <dbReference type="SAM" id="MobiDB-lite"/>
    </source>
</evidence>